<evidence type="ECO:0000259" key="5">
    <source>
        <dbReference type="Pfam" id="PF00080"/>
    </source>
</evidence>
<feature type="signal peptide" evidence="4">
    <location>
        <begin position="1"/>
        <end position="23"/>
    </location>
</feature>
<sequence>MNKSIMLCSLGFLITSCGFSSMAAASHGHGHHTRGHVMEAKAAFIDTKGNQIGTVVLTEEKDGVHLKLDAKGLTPGVHGIHFHNVGKCEAPSFESAGSHLNPKNKQHGFDNPQGFHDGDLPNITVGKDGTVKAEIISKNVTLDSEAPNSLLPAAGTAIVIHEKADDYKTDPAGNSGSRIACGVIQH</sequence>
<keyword evidence="7" id="KW-1185">Reference proteome</keyword>
<keyword evidence="3" id="KW-0862">Zinc</keyword>
<dbReference type="EC" id="1.15.1.1" evidence="3"/>
<comment type="cofactor">
    <cofactor evidence="3">
        <name>Zn(2+)</name>
        <dbReference type="ChEBI" id="CHEBI:29105"/>
    </cofactor>
    <text evidence="3">Binds 1 zinc ion per subunit.</text>
</comment>
<proteinExistence type="inferred from homology"/>
<dbReference type="PROSITE" id="PS51257">
    <property type="entry name" value="PROKAR_LIPOPROTEIN"/>
    <property type="match status" value="1"/>
</dbReference>
<dbReference type="CDD" id="cd00305">
    <property type="entry name" value="Cu-Zn_Superoxide_Dismutase"/>
    <property type="match status" value="1"/>
</dbReference>
<keyword evidence="3" id="KW-0479">Metal-binding</keyword>
<keyword evidence="3" id="KW-0186">Copper</keyword>
<feature type="domain" description="Superoxide dismutase copper/zinc binding" evidence="5">
    <location>
        <begin position="53"/>
        <end position="184"/>
    </location>
</feature>
<dbReference type="Proteomes" id="UP000198855">
    <property type="component" value="Unassembled WGS sequence"/>
</dbReference>
<dbReference type="PROSITE" id="PS00332">
    <property type="entry name" value="SOD_CU_ZN_2"/>
    <property type="match status" value="1"/>
</dbReference>
<dbReference type="Pfam" id="PF00080">
    <property type="entry name" value="Sod_Cu"/>
    <property type="match status" value="1"/>
</dbReference>
<dbReference type="GO" id="GO:0005507">
    <property type="term" value="F:copper ion binding"/>
    <property type="evidence" value="ECO:0007669"/>
    <property type="project" value="InterPro"/>
</dbReference>
<dbReference type="AlphaFoldDB" id="A0A1I2DRR8"/>
<keyword evidence="3" id="KW-0560">Oxidoreductase</keyword>
<dbReference type="EMBL" id="FOMT01000004">
    <property type="protein sequence ID" value="SFE83013.1"/>
    <property type="molecule type" value="Genomic_DNA"/>
</dbReference>
<evidence type="ECO:0000256" key="4">
    <source>
        <dbReference type="SAM" id="SignalP"/>
    </source>
</evidence>
<dbReference type="STRING" id="1045775.SAMN05216378_4233"/>
<keyword evidence="4" id="KW-0732">Signal</keyword>
<evidence type="ECO:0000313" key="6">
    <source>
        <dbReference type="EMBL" id="SFE83013.1"/>
    </source>
</evidence>
<reference evidence="7" key="1">
    <citation type="submission" date="2016-10" db="EMBL/GenBank/DDBJ databases">
        <authorList>
            <person name="Varghese N."/>
            <person name="Submissions S."/>
        </authorList>
    </citation>
    <scope>NUCLEOTIDE SEQUENCE [LARGE SCALE GENOMIC DNA]</scope>
    <source>
        <strain evidence="7">CGMCC 1.10784</strain>
    </source>
</reference>
<comment type="cofactor">
    <cofactor evidence="3">
        <name>Cu cation</name>
        <dbReference type="ChEBI" id="CHEBI:23378"/>
    </cofactor>
    <text evidence="3">Binds 1 copper ion per subunit.</text>
</comment>
<feature type="chain" id="PRO_5038988480" description="Superoxide dismutase [Cu-Zn]" evidence="4">
    <location>
        <begin position="24"/>
        <end position="186"/>
    </location>
</feature>
<evidence type="ECO:0000256" key="2">
    <source>
        <dbReference type="ARBA" id="ARBA00024900"/>
    </source>
</evidence>
<dbReference type="Gene3D" id="2.60.40.200">
    <property type="entry name" value="Superoxide dismutase, copper/zinc binding domain"/>
    <property type="match status" value="1"/>
</dbReference>
<comment type="similarity">
    <text evidence="1 3">Belongs to the Cu-Zn superoxide dismutase family.</text>
</comment>
<dbReference type="InterPro" id="IPR018152">
    <property type="entry name" value="SOD_Cu/Zn_BS"/>
</dbReference>
<dbReference type="InterPro" id="IPR001424">
    <property type="entry name" value="SOD_Cu_Zn_dom"/>
</dbReference>
<dbReference type="OrthoDB" id="9792957at2"/>
<evidence type="ECO:0000256" key="1">
    <source>
        <dbReference type="ARBA" id="ARBA00010457"/>
    </source>
</evidence>
<protein>
    <recommendedName>
        <fullName evidence="3">Superoxide dismutase [Cu-Zn]</fullName>
        <ecNumber evidence="3">1.15.1.1</ecNumber>
    </recommendedName>
</protein>
<organism evidence="6 7">
    <name type="scientific">Paenibacillus catalpae</name>
    <dbReference type="NCBI Taxonomy" id="1045775"/>
    <lineage>
        <taxon>Bacteria</taxon>
        <taxon>Bacillati</taxon>
        <taxon>Bacillota</taxon>
        <taxon>Bacilli</taxon>
        <taxon>Bacillales</taxon>
        <taxon>Paenibacillaceae</taxon>
        <taxon>Paenibacillus</taxon>
    </lineage>
</organism>
<name>A0A1I2DRR8_9BACL</name>
<dbReference type="RefSeq" id="WP_091188401.1">
    <property type="nucleotide sequence ID" value="NZ_FOMT01000004.1"/>
</dbReference>
<comment type="function">
    <text evidence="2">Destroys radicals which are normally produced within the cells and which are toxic to biological systems. May play a role in favoring mycobacterial survival in phagocytes.</text>
</comment>
<dbReference type="InterPro" id="IPR024134">
    <property type="entry name" value="SOD_Cu/Zn_/chaperone"/>
</dbReference>
<comment type="catalytic activity">
    <reaction evidence="3">
        <text>2 superoxide + 2 H(+) = H2O2 + O2</text>
        <dbReference type="Rhea" id="RHEA:20696"/>
        <dbReference type="ChEBI" id="CHEBI:15378"/>
        <dbReference type="ChEBI" id="CHEBI:15379"/>
        <dbReference type="ChEBI" id="CHEBI:16240"/>
        <dbReference type="ChEBI" id="CHEBI:18421"/>
        <dbReference type="EC" id="1.15.1.1"/>
    </reaction>
</comment>
<dbReference type="InterPro" id="IPR036423">
    <property type="entry name" value="SOD-like_Cu/Zn_dom_sf"/>
</dbReference>
<dbReference type="PANTHER" id="PTHR10003">
    <property type="entry name" value="SUPEROXIDE DISMUTASE CU-ZN -RELATED"/>
    <property type="match status" value="1"/>
</dbReference>
<accession>A0A1I2DRR8</accession>
<dbReference type="SUPFAM" id="SSF49329">
    <property type="entry name" value="Cu,Zn superoxide dismutase-like"/>
    <property type="match status" value="1"/>
</dbReference>
<gene>
    <name evidence="6" type="ORF">SAMN05216378_4233</name>
</gene>
<dbReference type="GO" id="GO:0004784">
    <property type="term" value="F:superoxide dismutase activity"/>
    <property type="evidence" value="ECO:0007669"/>
    <property type="project" value="UniProtKB-EC"/>
</dbReference>
<evidence type="ECO:0000313" key="7">
    <source>
        <dbReference type="Proteomes" id="UP000198855"/>
    </source>
</evidence>
<evidence type="ECO:0000256" key="3">
    <source>
        <dbReference type="RuleBase" id="RU000393"/>
    </source>
</evidence>